<dbReference type="PANTHER" id="PTHR10388">
    <property type="entry name" value="EUKARYOTIC TRANSLATION INITIATION FACTOR SUI1"/>
    <property type="match status" value="1"/>
</dbReference>
<accession>A0A6C0DR31</accession>
<dbReference type="Gene3D" id="3.30.780.10">
    <property type="entry name" value="SUI1-like domain"/>
    <property type="match status" value="1"/>
</dbReference>
<feature type="domain" description="SUI1" evidence="3">
    <location>
        <begin position="25"/>
        <end position="89"/>
    </location>
</feature>
<evidence type="ECO:0000259" key="3">
    <source>
        <dbReference type="PROSITE" id="PS50296"/>
    </source>
</evidence>
<evidence type="ECO:0000313" key="4">
    <source>
        <dbReference type="EMBL" id="QHT19336.1"/>
    </source>
</evidence>
<dbReference type="EMBL" id="MN739664">
    <property type="protein sequence ID" value="QHT19336.1"/>
    <property type="molecule type" value="Genomic_DNA"/>
</dbReference>
<comment type="similarity">
    <text evidence="1">Belongs to the SUI1 family.</text>
</comment>
<evidence type="ECO:0000256" key="2">
    <source>
        <dbReference type="ARBA" id="ARBA00022917"/>
    </source>
</evidence>
<dbReference type="Pfam" id="PF01253">
    <property type="entry name" value="SUI1"/>
    <property type="match status" value="1"/>
</dbReference>
<organism evidence="4">
    <name type="scientific">viral metagenome</name>
    <dbReference type="NCBI Taxonomy" id="1070528"/>
    <lineage>
        <taxon>unclassified sequences</taxon>
        <taxon>metagenomes</taxon>
        <taxon>organismal metagenomes</taxon>
    </lineage>
</organism>
<dbReference type="InterPro" id="IPR001950">
    <property type="entry name" value="SUI1"/>
</dbReference>
<dbReference type="AlphaFoldDB" id="A0A6C0DR31"/>
<dbReference type="PROSITE" id="PS50296">
    <property type="entry name" value="SUI1"/>
    <property type="match status" value="1"/>
</dbReference>
<name>A0A6C0DR31_9ZZZZ</name>
<dbReference type="CDD" id="cd11566">
    <property type="entry name" value="eIF1_SUI1"/>
    <property type="match status" value="1"/>
</dbReference>
<dbReference type="SUPFAM" id="SSF55159">
    <property type="entry name" value="eIF1-like"/>
    <property type="match status" value="1"/>
</dbReference>
<evidence type="ECO:0000256" key="1">
    <source>
        <dbReference type="ARBA" id="ARBA00005422"/>
    </source>
</evidence>
<dbReference type="InterPro" id="IPR005874">
    <property type="entry name" value="SUI1_euk"/>
</dbReference>
<keyword evidence="2" id="KW-0648">Protein biosynthesis</keyword>
<reference evidence="4" key="1">
    <citation type="journal article" date="2020" name="Nature">
        <title>Giant virus diversity and host interactions through global metagenomics.</title>
        <authorList>
            <person name="Schulz F."/>
            <person name="Roux S."/>
            <person name="Paez-Espino D."/>
            <person name="Jungbluth S."/>
            <person name="Walsh D.A."/>
            <person name="Denef V.J."/>
            <person name="McMahon K.D."/>
            <person name="Konstantinidis K.T."/>
            <person name="Eloe-Fadrosh E.A."/>
            <person name="Kyrpides N.C."/>
            <person name="Woyke T."/>
        </authorList>
    </citation>
    <scope>NUCLEOTIDE SEQUENCE</scope>
    <source>
        <strain evidence="4">GVMAG-M-3300023174-57</strain>
    </source>
</reference>
<dbReference type="InterPro" id="IPR036877">
    <property type="entry name" value="SUI1_dom_sf"/>
</dbReference>
<dbReference type="GO" id="GO:0003743">
    <property type="term" value="F:translation initiation factor activity"/>
    <property type="evidence" value="ECO:0007669"/>
    <property type="project" value="InterPro"/>
</dbReference>
<protein>
    <recommendedName>
        <fullName evidence="3">SUI1 domain-containing protein</fullName>
    </recommendedName>
</protein>
<proteinExistence type="inferred from homology"/>
<sequence>MAEFDFTQVGGEMSVQKQKIHVRFQKTGPRSITLVEGLDDDLDMKRIVKAMKAAFNCSCSLHTDRQGGEVIKLQGDQRENVRDWLLAQEILTEKEAAERLVMHGI</sequence>